<dbReference type="Gene3D" id="3.40.50.11350">
    <property type="match status" value="1"/>
</dbReference>
<accession>J9GLX2</accession>
<dbReference type="PANTHER" id="PTHR11927">
    <property type="entry name" value="GALACTOSIDE 2-L-FUCOSYLTRANSFERASE"/>
    <property type="match status" value="1"/>
</dbReference>
<gene>
    <name evidence="3" type="ORF">EVA_03414</name>
</gene>
<dbReference type="AlphaFoldDB" id="J9GLX2"/>
<keyword evidence="2 3" id="KW-0808">Transferase</keyword>
<reference evidence="3" key="1">
    <citation type="journal article" date="2012" name="PLoS ONE">
        <title>Gene sets for utilization of primary and secondary nutrition supplies in the distal gut of endangered iberian lynx.</title>
        <authorList>
            <person name="Alcaide M."/>
            <person name="Messina E."/>
            <person name="Richter M."/>
            <person name="Bargiela R."/>
            <person name="Peplies J."/>
            <person name="Huws S.A."/>
            <person name="Newbold C.J."/>
            <person name="Golyshin P.N."/>
            <person name="Simon M.A."/>
            <person name="Lopez G."/>
            <person name="Yakimov M.M."/>
            <person name="Ferrer M."/>
        </authorList>
    </citation>
    <scope>NUCLEOTIDE SEQUENCE</scope>
</reference>
<dbReference type="Pfam" id="PF01531">
    <property type="entry name" value="Glyco_transf_11"/>
    <property type="match status" value="1"/>
</dbReference>
<proteinExistence type="predicted"/>
<dbReference type="PANTHER" id="PTHR11927:SF9">
    <property type="entry name" value="L-FUCOSYLTRANSFERASE"/>
    <property type="match status" value="1"/>
</dbReference>
<name>J9GLX2_9ZZZZ</name>
<keyword evidence="1" id="KW-0328">Glycosyltransferase</keyword>
<evidence type="ECO:0000256" key="2">
    <source>
        <dbReference type="ARBA" id="ARBA00022679"/>
    </source>
</evidence>
<protein>
    <submittedName>
        <fullName evidence="3">Glycosyltransferase family 11</fullName>
    </submittedName>
</protein>
<comment type="caution">
    <text evidence="3">The sequence shown here is derived from an EMBL/GenBank/DDBJ whole genome shotgun (WGS) entry which is preliminary data.</text>
</comment>
<dbReference type="EMBL" id="AMCI01000617">
    <property type="protein sequence ID" value="EJX08474.1"/>
    <property type="molecule type" value="Genomic_DNA"/>
</dbReference>
<sequence>MRLIKMTGGLGNQMFIYAFYLKMKKIHPNTRIDLSDMVHYHVHYGYEMNRVFNLPKTEFCIYQPLKKVMEFLFFKTILERKQDTTTLLPFFKSYKWPLIYFKGFYQSERFFADIQEEIRKAFTFDLTLANPKSLEMIQQMEQDNKAVSLHIRRGDYLQPKHWKSVGCICQLPYYQNAIEEMDKRIDQPHYYVFSDDLEWVKENLPLQNAIYIDWNKGEDSWQDMMLISHCRHHIICNSTFSWWGAWLNRRKDKMVIVPERWFNNAETPHIYPDKWIKVPISR</sequence>
<dbReference type="GO" id="GO:0016020">
    <property type="term" value="C:membrane"/>
    <property type="evidence" value="ECO:0007669"/>
    <property type="project" value="InterPro"/>
</dbReference>
<dbReference type="CDD" id="cd11301">
    <property type="entry name" value="Fut1_Fut2_like"/>
    <property type="match status" value="1"/>
</dbReference>
<dbReference type="GO" id="GO:0008107">
    <property type="term" value="F:galactoside 2-alpha-L-fucosyltransferase activity"/>
    <property type="evidence" value="ECO:0007669"/>
    <property type="project" value="InterPro"/>
</dbReference>
<dbReference type="GO" id="GO:0005975">
    <property type="term" value="P:carbohydrate metabolic process"/>
    <property type="evidence" value="ECO:0007669"/>
    <property type="project" value="InterPro"/>
</dbReference>
<evidence type="ECO:0000313" key="3">
    <source>
        <dbReference type="EMBL" id="EJX08474.1"/>
    </source>
</evidence>
<organism evidence="3">
    <name type="scientific">gut metagenome</name>
    <dbReference type="NCBI Taxonomy" id="749906"/>
    <lineage>
        <taxon>unclassified sequences</taxon>
        <taxon>metagenomes</taxon>
        <taxon>organismal metagenomes</taxon>
    </lineage>
</organism>
<evidence type="ECO:0000256" key="1">
    <source>
        <dbReference type="ARBA" id="ARBA00022676"/>
    </source>
</evidence>
<dbReference type="InterPro" id="IPR002516">
    <property type="entry name" value="Glyco_trans_11"/>
</dbReference>